<feature type="domain" description="Band 7" evidence="8">
    <location>
        <begin position="25"/>
        <end position="194"/>
    </location>
</feature>
<evidence type="ECO:0000313" key="10">
    <source>
        <dbReference type="Proteomes" id="UP000033047"/>
    </source>
</evidence>
<accession>A0A0F5IUI0</accession>
<keyword evidence="7" id="KW-0812">Transmembrane</keyword>
<dbReference type="SUPFAM" id="SSF117892">
    <property type="entry name" value="Band 7/SPFH domain"/>
    <property type="match status" value="1"/>
</dbReference>
<organism evidence="9 10">
    <name type="scientific">Parabacteroides goldsteinii DSM 19448 = WAL 12034</name>
    <dbReference type="NCBI Taxonomy" id="927665"/>
    <lineage>
        <taxon>Bacteria</taxon>
        <taxon>Pseudomonadati</taxon>
        <taxon>Bacteroidota</taxon>
        <taxon>Bacteroidia</taxon>
        <taxon>Bacteroidales</taxon>
        <taxon>Tannerellaceae</taxon>
        <taxon>Parabacteroides</taxon>
    </lineage>
</organism>
<sequence length="542" mass="59253">MTQEMLIMVAILVGVIILSFIGILSRYRKCKSDEVLVVYGKTSGEKSAKLYHGGAAFVWPIIQGYEFLSMKPLQIDCKLTGALSAQNIRVDVPTTITVAISTDPEVMQNAAERLLGLQPEDKQNLITDVVYGQMRLVIADMTIEELNSDRDKFLSKVRDNIDTELRKFGLYLMNINISDIRDAANYIVNLGKEAESKALNEAQANIEEQEKLGAIKIANQIRERETTVAETRKDQDIAIAETKKQQEISVANADKERIAQVAVANASKESQVAKAEADKNINIEKANTEKESRIAELNSDMEIKKADAGKKAAVGRNEANKEVAKSDAELAVTQAEASKQAGEAAARSEASVQAAREIAQREVEEAKAKKVESALKAQKIVPAEIARQEAILQAEAVAEKMIREAEAKAKATLAQAEAEARAIQMKLEAEAEGKKKSLLAEADGFKAMVEAAESNPTIAIQYKMVDQWKEIAGEQVKAFEHMQLGDITVFDGGQGTTGNFLNQLVKTVAPSLGVLDKLPIGETVKGIIRPEEKDEKKDTTKK</sequence>
<keyword evidence="7" id="KW-1133">Transmembrane helix</keyword>
<feature type="coiled-coil region" evidence="6">
    <location>
        <begin position="402"/>
        <end position="433"/>
    </location>
</feature>
<dbReference type="AlphaFoldDB" id="A0A0F5IUI0"/>
<dbReference type="PANTHER" id="PTHR13806">
    <property type="entry name" value="FLOTILLIN-RELATED"/>
    <property type="match status" value="1"/>
</dbReference>
<keyword evidence="6" id="KW-0175">Coiled coil</keyword>
<dbReference type="InterPro" id="IPR036013">
    <property type="entry name" value="Band_7/SPFH_dom_sf"/>
</dbReference>
<evidence type="ECO:0000256" key="1">
    <source>
        <dbReference type="ARBA" id="ARBA00004167"/>
    </source>
</evidence>
<dbReference type="RefSeq" id="WP_046147308.1">
    <property type="nucleotide sequence ID" value="NZ_KQ033913.1"/>
</dbReference>
<dbReference type="Proteomes" id="UP000033047">
    <property type="component" value="Unassembled WGS sequence"/>
</dbReference>
<comment type="caution">
    <text evidence="9">The sequence shown here is derived from an EMBL/GenBank/DDBJ whole genome shotgun (WGS) entry which is preliminary data.</text>
</comment>
<dbReference type="HOGENOM" id="CLU_039816_0_0_10"/>
<evidence type="ECO:0000256" key="2">
    <source>
        <dbReference type="ARBA" id="ARBA00004236"/>
    </source>
</evidence>
<dbReference type="InterPro" id="IPR027705">
    <property type="entry name" value="Flotillin_fam"/>
</dbReference>
<dbReference type="GO" id="GO:0005886">
    <property type="term" value="C:plasma membrane"/>
    <property type="evidence" value="ECO:0007669"/>
    <property type="project" value="UniProtKB-SubCell"/>
</dbReference>
<gene>
    <name evidence="9" type="ORF">HMPREF1535_04174</name>
</gene>
<comment type="similarity">
    <text evidence="3">Belongs to the band 7/mec-2 family. Flotillin subfamily.</text>
</comment>
<dbReference type="PATRIC" id="fig|927665.4.peg.4288"/>
<evidence type="ECO:0000313" key="9">
    <source>
        <dbReference type="EMBL" id="KKB48945.1"/>
    </source>
</evidence>
<dbReference type="SMART" id="SM00244">
    <property type="entry name" value="PHB"/>
    <property type="match status" value="1"/>
</dbReference>
<evidence type="ECO:0000259" key="8">
    <source>
        <dbReference type="SMART" id="SM00244"/>
    </source>
</evidence>
<dbReference type="PANTHER" id="PTHR13806:SF31">
    <property type="entry name" value="FLOTILLIN-LIKE PROTEIN 1-RELATED"/>
    <property type="match status" value="1"/>
</dbReference>
<dbReference type="InterPro" id="IPR001107">
    <property type="entry name" value="Band_7"/>
</dbReference>
<evidence type="ECO:0000256" key="6">
    <source>
        <dbReference type="SAM" id="Coils"/>
    </source>
</evidence>
<protein>
    <recommendedName>
        <fullName evidence="8">Band 7 domain-containing protein</fullName>
    </recommendedName>
</protein>
<comment type="subcellular location">
    <subcellularLocation>
        <location evidence="2">Cell membrane</location>
    </subcellularLocation>
    <subcellularLocation>
        <location evidence="1">Membrane</location>
        <topology evidence="1">Single-pass membrane protein</topology>
    </subcellularLocation>
</comment>
<dbReference type="EMBL" id="AQHV01000021">
    <property type="protein sequence ID" value="KKB48945.1"/>
    <property type="molecule type" value="Genomic_DNA"/>
</dbReference>
<evidence type="ECO:0000256" key="7">
    <source>
        <dbReference type="SAM" id="Phobius"/>
    </source>
</evidence>
<name>A0A0F5IUI0_9BACT</name>
<dbReference type="Gene3D" id="3.30.479.30">
    <property type="entry name" value="Band 7 domain"/>
    <property type="match status" value="1"/>
</dbReference>
<keyword evidence="4" id="KW-1003">Cell membrane</keyword>
<dbReference type="CDD" id="cd03399">
    <property type="entry name" value="SPFH_flotillin"/>
    <property type="match status" value="1"/>
</dbReference>
<reference evidence="9 10" key="1">
    <citation type="submission" date="2013-04" db="EMBL/GenBank/DDBJ databases">
        <title>The Genome Sequence of Parabacteroides goldsteinii DSM 19448.</title>
        <authorList>
            <consortium name="The Broad Institute Genomics Platform"/>
            <person name="Earl A."/>
            <person name="Ward D."/>
            <person name="Feldgarden M."/>
            <person name="Gevers D."/>
            <person name="Martens E."/>
            <person name="Sakamoto M."/>
            <person name="Benno Y."/>
            <person name="Song Y."/>
            <person name="Liu C."/>
            <person name="Lee J."/>
            <person name="Bolanos M."/>
            <person name="Vaisanen M.L."/>
            <person name="Finegold S.M."/>
            <person name="Walker B."/>
            <person name="Young S."/>
            <person name="Zeng Q."/>
            <person name="Gargeya S."/>
            <person name="Fitzgerald M."/>
            <person name="Haas B."/>
            <person name="Abouelleil A."/>
            <person name="Allen A.W."/>
            <person name="Alvarado L."/>
            <person name="Arachchi H.M."/>
            <person name="Berlin A.M."/>
            <person name="Chapman S.B."/>
            <person name="Gainer-Dewar J."/>
            <person name="Goldberg J."/>
            <person name="Griggs A."/>
            <person name="Gujja S."/>
            <person name="Hansen M."/>
            <person name="Howarth C."/>
            <person name="Imamovic A."/>
            <person name="Ireland A."/>
            <person name="Larimer J."/>
            <person name="McCowan C."/>
            <person name="Murphy C."/>
            <person name="Pearson M."/>
            <person name="Poon T.W."/>
            <person name="Priest M."/>
            <person name="Roberts A."/>
            <person name="Saif S."/>
            <person name="Shea T."/>
            <person name="Sisk P."/>
            <person name="Sykes S."/>
            <person name="Wortman J."/>
            <person name="Nusbaum C."/>
            <person name="Birren B."/>
        </authorList>
    </citation>
    <scope>NUCLEOTIDE SEQUENCE [LARGE SCALE GENOMIC DNA]</scope>
    <source>
        <strain evidence="9 10">DSM 19448</strain>
    </source>
</reference>
<evidence type="ECO:0000256" key="5">
    <source>
        <dbReference type="ARBA" id="ARBA00023136"/>
    </source>
</evidence>
<feature type="transmembrane region" description="Helical" evidence="7">
    <location>
        <begin position="6"/>
        <end position="24"/>
    </location>
</feature>
<feature type="coiled-coil region" evidence="6">
    <location>
        <begin position="280"/>
        <end position="376"/>
    </location>
</feature>
<dbReference type="Pfam" id="PF01145">
    <property type="entry name" value="Band_7"/>
    <property type="match status" value="1"/>
</dbReference>
<evidence type="ECO:0000256" key="4">
    <source>
        <dbReference type="ARBA" id="ARBA00022475"/>
    </source>
</evidence>
<keyword evidence="5 7" id="KW-0472">Membrane</keyword>
<evidence type="ECO:0000256" key="3">
    <source>
        <dbReference type="ARBA" id="ARBA00007161"/>
    </source>
</evidence>
<proteinExistence type="inferred from homology"/>
<dbReference type="STRING" id="927665.HMPREF1535_04174"/>